<dbReference type="CDD" id="cd06261">
    <property type="entry name" value="TM_PBP2"/>
    <property type="match status" value="1"/>
</dbReference>
<dbReference type="AlphaFoldDB" id="A0A2C8YTK1"/>
<dbReference type="Gene3D" id="1.10.3720.10">
    <property type="entry name" value="MetI-like"/>
    <property type="match status" value="1"/>
</dbReference>
<keyword evidence="2 5" id="KW-0812">Transmembrane</keyword>
<dbReference type="RefSeq" id="WP_097059748.1">
    <property type="nucleotide sequence ID" value="NZ_BMLC01000002.1"/>
</dbReference>
<evidence type="ECO:0000259" key="7">
    <source>
        <dbReference type="PROSITE" id="PS50928"/>
    </source>
</evidence>
<evidence type="ECO:0000256" key="1">
    <source>
        <dbReference type="ARBA" id="ARBA00004141"/>
    </source>
</evidence>
<dbReference type="EMBL" id="OCST01000001">
    <property type="protein sequence ID" value="SOE54048.1"/>
    <property type="molecule type" value="Genomic_DNA"/>
</dbReference>
<dbReference type="InterPro" id="IPR035906">
    <property type="entry name" value="MetI-like_sf"/>
</dbReference>
<evidence type="ECO:0000256" key="5">
    <source>
        <dbReference type="RuleBase" id="RU363032"/>
    </source>
</evidence>
<feature type="transmembrane region" description="Helical" evidence="5">
    <location>
        <begin position="111"/>
        <end position="133"/>
    </location>
</feature>
<dbReference type="Proteomes" id="UP000219440">
    <property type="component" value="Unassembled WGS sequence"/>
</dbReference>
<dbReference type="InterPro" id="IPR043429">
    <property type="entry name" value="ArtM/GltK/GlnP/TcyL/YhdX-like"/>
</dbReference>
<feature type="region of interest" description="Disordered" evidence="6">
    <location>
        <begin position="289"/>
        <end position="314"/>
    </location>
</feature>
<feature type="domain" description="ABC transmembrane type-1" evidence="7">
    <location>
        <begin position="75"/>
        <end position="261"/>
    </location>
</feature>
<comment type="subcellular location">
    <subcellularLocation>
        <location evidence="5">Cell membrane</location>
        <topology evidence="5">Multi-pass membrane protein</topology>
    </subcellularLocation>
    <subcellularLocation>
        <location evidence="1">Membrane</location>
        <topology evidence="1">Multi-pass membrane protein</topology>
    </subcellularLocation>
</comment>
<dbReference type="InterPro" id="IPR000515">
    <property type="entry name" value="MetI-like"/>
</dbReference>
<dbReference type="GO" id="GO:0006865">
    <property type="term" value="P:amino acid transport"/>
    <property type="evidence" value="ECO:0007669"/>
    <property type="project" value="TreeGrafter"/>
</dbReference>
<dbReference type="PANTHER" id="PTHR30614:SF21">
    <property type="entry name" value="AMINO ACID ABC TRANSPORTER PERMEASE"/>
    <property type="match status" value="1"/>
</dbReference>
<dbReference type="PANTHER" id="PTHR30614">
    <property type="entry name" value="MEMBRANE COMPONENT OF AMINO ACID ABC TRANSPORTER"/>
    <property type="match status" value="1"/>
</dbReference>
<accession>A0A2C8YTK1</accession>
<sequence length="314" mass="33544">MSVLYDVPGPRARRLSLIFSIVGGLLIAAGLIAIFVFLSQPRINAGGVAQPGVFDGSRWDLLGDRALYRAVWRGLSATLLMAGVAAVFAITFGILLSMARTATTAAIRIPAIVLIEFLRGMPVLLMMLFILLVFSTGQFWAGVGALAVYNGAVIGEALRAGIASLPRGQRESGLAVGLTPLQTRFSIEYPQAFRQMLPIIIAQLVVLLKDTSLAYILGYQELLNVVLKQGPTTFGPTYLFTLFFVVWAVYLAVNMALSWIARFVARRTAAGRGGGKSRRTEKIIAQLGGAGMAGASDPLSVPGARSDHDTGYQP</sequence>
<gene>
    <name evidence="8" type="ORF">SAMN06296378_0649</name>
</gene>
<evidence type="ECO:0000256" key="4">
    <source>
        <dbReference type="ARBA" id="ARBA00023136"/>
    </source>
</evidence>
<protein>
    <submittedName>
        <fullName evidence="8">Amino acid ABC transporter membrane protein 2, PAAT family</fullName>
    </submittedName>
</protein>
<comment type="similarity">
    <text evidence="5">Belongs to the binding-protein-dependent transport system permease family.</text>
</comment>
<proteinExistence type="inferred from homology"/>
<dbReference type="Pfam" id="PF00528">
    <property type="entry name" value="BPD_transp_1"/>
    <property type="match status" value="1"/>
</dbReference>
<feature type="transmembrane region" description="Helical" evidence="5">
    <location>
        <begin position="196"/>
        <end position="217"/>
    </location>
</feature>
<name>A0A2C8YTK1_9MICO</name>
<evidence type="ECO:0000313" key="8">
    <source>
        <dbReference type="EMBL" id="SOE54048.1"/>
    </source>
</evidence>
<reference evidence="8 9" key="1">
    <citation type="submission" date="2017-09" db="EMBL/GenBank/DDBJ databases">
        <authorList>
            <person name="Ehlers B."/>
            <person name="Leendertz F.H."/>
        </authorList>
    </citation>
    <scope>NUCLEOTIDE SEQUENCE [LARGE SCALE GENOMIC DNA]</scope>
    <source>
        <strain evidence="8 9">CGMCC 1.05381</strain>
    </source>
</reference>
<keyword evidence="5" id="KW-0813">Transport</keyword>
<feature type="transmembrane region" description="Helical" evidence="5">
    <location>
        <begin position="139"/>
        <end position="158"/>
    </location>
</feature>
<feature type="compositionally biased region" description="Basic and acidic residues" evidence="6">
    <location>
        <begin position="305"/>
        <end position="314"/>
    </location>
</feature>
<evidence type="ECO:0000256" key="6">
    <source>
        <dbReference type="SAM" id="MobiDB-lite"/>
    </source>
</evidence>
<dbReference type="SUPFAM" id="SSF161098">
    <property type="entry name" value="MetI-like"/>
    <property type="match status" value="1"/>
</dbReference>
<evidence type="ECO:0000256" key="2">
    <source>
        <dbReference type="ARBA" id="ARBA00022692"/>
    </source>
</evidence>
<dbReference type="GO" id="GO:0055085">
    <property type="term" value="P:transmembrane transport"/>
    <property type="evidence" value="ECO:0007669"/>
    <property type="project" value="InterPro"/>
</dbReference>
<evidence type="ECO:0000256" key="3">
    <source>
        <dbReference type="ARBA" id="ARBA00022989"/>
    </source>
</evidence>
<keyword evidence="4 5" id="KW-0472">Membrane</keyword>
<keyword evidence="3 5" id="KW-1133">Transmembrane helix</keyword>
<evidence type="ECO:0000313" key="9">
    <source>
        <dbReference type="Proteomes" id="UP000219440"/>
    </source>
</evidence>
<dbReference type="OrthoDB" id="4543034at2"/>
<feature type="transmembrane region" description="Helical" evidence="5">
    <location>
        <begin position="15"/>
        <end position="38"/>
    </location>
</feature>
<organism evidence="8 9">
    <name type="scientific">Salinibacterium xinjiangense</name>
    <dbReference type="NCBI Taxonomy" id="386302"/>
    <lineage>
        <taxon>Bacteria</taxon>
        <taxon>Bacillati</taxon>
        <taxon>Actinomycetota</taxon>
        <taxon>Actinomycetes</taxon>
        <taxon>Micrococcales</taxon>
        <taxon>Microbacteriaceae</taxon>
        <taxon>Salinibacterium</taxon>
    </lineage>
</organism>
<feature type="transmembrane region" description="Helical" evidence="5">
    <location>
        <begin position="237"/>
        <end position="257"/>
    </location>
</feature>
<keyword evidence="9" id="KW-1185">Reference proteome</keyword>
<dbReference type="GO" id="GO:0005886">
    <property type="term" value="C:plasma membrane"/>
    <property type="evidence" value="ECO:0007669"/>
    <property type="project" value="UniProtKB-SubCell"/>
</dbReference>
<feature type="transmembrane region" description="Helical" evidence="5">
    <location>
        <begin position="77"/>
        <end position="99"/>
    </location>
</feature>
<dbReference type="PROSITE" id="PS50928">
    <property type="entry name" value="ABC_TM1"/>
    <property type="match status" value="1"/>
</dbReference>